<dbReference type="EMBL" id="ASPP01006508">
    <property type="protein sequence ID" value="ETO28725.1"/>
    <property type="molecule type" value="Genomic_DNA"/>
</dbReference>
<proteinExistence type="predicted"/>
<keyword evidence="3" id="KW-1185">Reference proteome</keyword>
<reference evidence="2 3" key="1">
    <citation type="journal article" date="2013" name="Curr. Biol.">
        <title>The Genome of the Foraminiferan Reticulomyxa filosa.</title>
        <authorList>
            <person name="Glockner G."/>
            <person name="Hulsmann N."/>
            <person name="Schleicher M."/>
            <person name="Noegel A.A."/>
            <person name="Eichinger L."/>
            <person name="Gallinger C."/>
            <person name="Pawlowski J."/>
            <person name="Sierra R."/>
            <person name="Euteneuer U."/>
            <person name="Pillet L."/>
            <person name="Moustafa A."/>
            <person name="Platzer M."/>
            <person name="Groth M."/>
            <person name="Szafranski K."/>
            <person name="Schliwa M."/>
        </authorList>
    </citation>
    <scope>NUCLEOTIDE SEQUENCE [LARGE SCALE GENOMIC DNA]</scope>
</reference>
<evidence type="ECO:0000256" key="1">
    <source>
        <dbReference type="SAM" id="MobiDB-lite"/>
    </source>
</evidence>
<protein>
    <submittedName>
        <fullName evidence="2">Uncharacterized protein</fullName>
    </submittedName>
</protein>
<feature type="region of interest" description="Disordered" evidence="1">
    <location>
        <begin position="1"/>
        <end position="101"/>
    </location>
</feature>
<evidence type="ECO:0000313" key="2">
    <source>
        <dbReference type="EMBL" id="ETO28725.1"/>
    </source>
</evidence>
<feature type="compositionally biased region" description="Polar residues" evidence="1">
    <location>
        <begin position="69"/>
        <end position="80"/>
    </location>
</feature>
<feature type="compositionally biased region" description="Basic and acidic residues" evidence="1">
    <location>
        <begin position="54"/>
        <end position="66"/>
    </location>
</feature>
<organism evidence="2 3">
    <name type="scientific">Reticulomyxa filosa</name>
    <dbReference type="NCBI Taxonomy" id="46433"/>
    <lineage>
        <taxon>Eukaryota</taxon>
        <taxon>Sar</taxon>
        <taxon>Rhizaria</taxon>
        <taxon>Retaria</taxon>
        <taxon>Foraminifera</taxon>
        <taxon>Monothalamids</taxon>
        <taxon>Reticulomyxidae</taxon>
        <taxon>Reticulomyxa</taxon>
    </lineage>
</organism>
<evidence type="ECO:0000313" key="3">
    <source>
        <dbReference type="Proteomes" id="UP000023152"/>
    </source>
</evidence>
<comment type="caution">
    <text evidence="2">The sequence shown here is derived from an EMBL/GenBank/DDBJ whole genome shotgun (WGS) entry which is preliminary data.</text>
</comment>
<sequence>MLSRTKMANETLKSIRRDNRGMATQKSVVNREDKSHSELTGNVNDGSDVALTKSEAKRRNGEKNEKNNVPTQSGDQTQTPGYVEHSQAISPLRVNPSPYDKQNYDKTFFIQCL</sequence>
<dbReference type="Proteomes" id="UP000023152">
    <property type="component" value="Unassembled WGS sequence"/>
</dbReference>
<accession>X6NQZ0</accession>
<feature type="compositionally biased region" description="Polar residues" evidence="1">
    <location>
        <begin position="1"/>
        <end position="12"/>
    </location>
</feature>
<name>X6NQZ0_RETFI</name>
<gene>
    <name evidence="2" type="ORF">RFI_08403</name>
</gene>
<dbReference type="AlphaFoldDB" id="X6NQZ0"/>
<feature type="non-terminal residue" evidence="2">
    <location>
        <position position="113"/>
    </location>
</feature>